<reference evidence="1" key="1">
    <citation type="submission" date="2014-11" db="EMBL/GenBank/DDBJ databases">
        <authorList>
            <person name="Amaro Gonzalez C."/>
        </authorList>
    </citation>
    <scope>NUCLEOTIDE SEQUENCE</scope>
</reference>
<protein>
    <submittedName>
        <fullName evidence="1">Uncharacterized protein</fullName>
    </submittedName>
</protein>
<sequence>MAVTCKCGFGLHGLKVQSSLALPVLIANGCKLKFSDSVYTGEINFVRY</sequence>
<organism evidence="1">
    <name type="scientific">Anguilla anguilla</name>
    <name type="common">European freshwater eel</name>
    <name type="synonym">Muraena anguilla</name>
    <dbReference type="NCBI Taxonomy" id="7936"/>
    <lineage>
        <taxon>Eukaryota</taxon>
        <taxon>Metazoa</taxon>
        <taxon>Chordata</taxon>
        <taxon>Craniata</taxon>
        <taxon>Vertebrata</taxon>
        <taxon>Euteleostomi</taxon>
        <taxon>Actinopterygii</taxon>
        <taxon>Neopterygii</taxon>
        <taxon>Teleostei</taxon>
        <taxon>Anguilliformes</taxon>
        <taxon>Anguillidae</taxon>
        <taxon>Anguilla</taxon>
    </lineage>
</organism>
<dbReference type="AlphaFoldDB" id="A0A0E9VHW5"/>
<name>A0A0E9VHW5_ANGAN</name>
<accession>A0A0E9VHW5</accession>
<proteinExistence type="predicted"/>
<reference evidence="1" key="2">
    <citation type="journal article" date="2015" name="Fish Shellfish Immunol.">
        <title>Early steps in the European eel (Anguilla anguilla)-Vibrio vulnificus interaction in the gills: Role of the RtxA13 toxin.</title>
        <authorList>
            <person name="Callol A."/>
            <person name="Pajuelo D."/>
            <person name="Ebbesson L."/>
            <person name="Teles M."/>
            <person name="MacKenzie S."/>
            <person name="Amaro C."/>
        </authorList>
    </citation>
    <scope>NUCLEOTIDE SEQUENCE</scope>
</reference>
<dbReference type="EMBL" id="GBXM01031789">
    <property type="protein sequence ID" value="JAH76788.1"/>
    <property type="molecule type" value="Transcribed_RNA"/>
</dbReference>
<evidence type="ECO:0000313" key="1">
    <source>
        <dbReference type="EMBL" id="JAH76788.1"/>
    </source>
</evidence>